<accession>A0ABP4VXA7</accession>
<dbReference type="SUPFAM" id="SSF47336">
    <property type="entry name" value="ACP-like"/>
    <property type="match status" value="1"/>
</dbReference>
<evidence type="ECO:0000259" key="1">
    <source>
        <dbReference type="PROSITE" id="PS50075"/>
    </source>
</evidence>
<dbReference type="InterPro" id="IPR045851">
    <property type="entry name" value="AMP-bd_C_sf"/>
</dbReference>
<dbReference type="CDD" id="cd04433">
    <property type="entry name" value="AFD_class_I"/>
    <property type="match status" value="1"/>
</dbReference>
<dbReference type="InterPro" id="IPR042099">
    <property type="entry name" value="ANL_N_sf"/>
</dbReference>
<dbReference type="Gene3D" id="3.30.300.30">
    <property type="match status" value="1"/>
</dbReference>
<dbReference type="PANTHER" id="PTHR43767">
    <property type="entry name" value="LONG-CHAIN-FATTY-ACID--COA LIGASE"/>
    <property type="match status" value="1"/>
</dbReference>
<organism evidence="2 3">
    <name type="scientific">Luedemannella helvata</name>
    <dbReference type="NCBI Taxonomy" id="349315"/>
    <lineage>
        <taxon>Bacteria</taxon>
        <taxon>Bacillati</taxon>
        <taxon>Actinomycetota</taxon>
        <taxon>Actinomycetes</taxon>
        <taxon>Micromonosporales</taxon>
        <taxon>Micromonosporaceae</taxon>
        <taxon>Luedemannella</taxon>
    </lineage>
</organism>
<name>A0ABP4VXA7_9ACTN</name>
<dbReference type="Pfam" id="PF13193">
    <property type="entry name" value="AMP-binding_C"/>
    <property type="match status" value="1"/>
</dbReference>
<dbReference type="InterPro" id="IPR025110">
    <property type="entry name" value="AMP-bd_C"/>
</dbReference>
<reference evidence="3" key="1">
    <citation type="journal article" date="2019" name="Int. J. Syst. Evol. Microbiol.">
        <title>The Global Catalogue of Microorganisms (GCM) 10K type strain sequencing project: providing services to taxonomists for standard genome sequencing and annotation.</title>
        <authorList>
            <consortium name="The Broad Institute Genomics Platform"/>
            <consortium name="The Broad Institute Genome Sequencing Center for Infectious Disease"/>
            <person name="Wu L."/>
            <person name="Ma J."/>
        </authorList>
    </citation>
    <scope>NUCLEOTIDE SEQUENCE [LARGE SCALE GENOMIC DNA]</scope>
    <source>
        <strain evidence="3">JCM 13249</strain>
    </source>
</reference>
<dbReference type="InterPro" id="IPR036736">
    <property type="entry name" value="ACP-like_sf"/>
</dbReference>
<dbReference type="SUPFAM" id="SSF56801">
    <property type="entry name" value="Acetyl-CoA synthetase-like"/>
    <property type="match status" value="1"/>
</dbReference>
<evidence type="ECO:0000313" key="3">
    <source>
        <dbReference type="Proteomes" id="UP001500655"/>
    </source>
</evidence>
<sequence>MTLQTNGALLFRDHVEAAPDRAAFVFGEEGDERTVTYAEHHDAMTRIASGLVAAGLETGARVLISAPPGPQLLWAVYGTIRAGLTAVMCDPAMSGSGADAFLRRADCSAAIVGGTGAVAEAVGRSALPHRFTIGDRTFDDLVAATPVELPEEVPARHPALAYSTSGSTGEPKLVIKTHEHLHLLARYRSGAYTATTMASGDDATRYLVATSLYHTSGLNAGVMLGLLRGWTGVIADSFNPGKILHKLSRQRCATVIFTPSQAAVLLRERELLASLDFGALRSVRVGSGPSTPELLRRLQAALPGAEVLNIYALTECAPCLGQPPGEKQPLASCGRPWAGVTARVLDEAGREVSEGELWIKSDLISEGTILDEETARDRYVDGWLRTRDIFRVDDDGWYHFVGRADDMFVCGGENVYPGEVERILATHPDVVDVCVVGLPDANLGAVPAAAVALRQGSTATPADLVAFVRERAAIHLVPQRIAVVGRIPTLGPGKVDRRQVRQDLLGAPGVAAPVASASTDPIQEQVTQIWKEVMEVDEVDPTVSFFDAGGTSSLALEMAARLNEINITVDIGELFINGSVDDIVRLVAEAEETATV</sequence>
<dbReference type="InterPro" id="IPR050237">
    <property type="entry name" value="ATP-dep_AMP-bd_enzyme"/>
</dbReference>
<protein>
    <submittedName>
        <fullName evidence="2">Class I adenylate-forming enzyme family protein</fullName>
    </submittedName>
</protein>
<gene>
    <name evidence="2" type="ORF">GCM10009681_07900</name>
</gene>
<dbReference type="Proteomes" id="UP001500655">
    <property type="component" value="Unassembled WGS sequence"/>
</dbReference>
<feature type="domain" description="Carrier" evidence="1">
    <location>
        <begin position="517"/>
        <end position="591"/>
    </location>
</feature>
<dbReference type="Gene3D" id="1.10.1200.10">
    <property type="entry name" value="ACP-like"/>
    <property type="match status" value="1"/>
</dbReference>
<dbReference type="Pfam" id="PF00501">
    <property type="entry name" value="AMP-binding"/>
    <property type="match status" value="1"/>
</dbReference>
<comment type="caution">
    <text evidence="2">The sequence shown here is derived from an EMBL/GenBank/DDBJ whole genome shotgun (WGS) entry which is preliminary data.</text>
</comment>
<dbReference type="PROSITE" id="PS50075">
    <property type="entry name" value="CARRIER"/>
    <property type="match status" value="1"/>
</dbReference>
<dbReference type="Pfam" id="PF00550">
    <property type="entry name" value="PP-binding"/>
    <property type="match status" value="1"/>
</dbReference>
<dbReference type="InterPro" id="IPR009081">
    <property type="entry name" value="PP-bd_ACP"/>
</dbReference>
<dbReference type="EMBL" id="BAAALS010000003">
    <property type="protein sequence ID" value="GAA1739499.1"/>
    <property type="molecule type" value="Genomic_DNA"/>
</dbReference>
<dbReference type="Gene3D" id="3.40.50.12780">
    <property type="entry name" value="N-terminal domain of ligase-like"/>
    <property type="match status" value="1"/>
</dbReference>
<dbReference type="RefSeq" id="WP_344076899.1">
    <property type="nucleotide sequence ID" value="NZ_BAAALS010000003.1"/>
</dbReference>
<dbReference type="PANTHER" id="PTHR43767:SF1">
    <property type="entry name" value="NONRIBOSOMAL PEPTIDE SYNTHASE PES1 (EUROFUNG)-RELATED"/>
    <property type="match status" value="1"/>
</dbReference>
<keyword evidence="3" id="KW-1185">Reference proteome</keyword>
<evidence type="ECO:0000313" key="2">
    <source>
        <dbReference type="EMBL" id="GAA1739499.1"/>
    </source>
</evidence>
<dbReference type="InterPro" id="IPR000873">
    <property type="entry name" value="AMP-dep_synth/lig_dom"/>
</dbReference>
<proteinExistence type="predicted"/>